<dbReference type="GO" id="GO:0005524">
    <property type="term" value="F:ATP binding"/>
    <property type="evidence" value="ECO:0007669"/>
    <property type="project" value="UniProtKB-KW"/>
</dbReference>
<dbReference type="EMBL" id="DTBD01000002">
    <property type="protein sequence ID" value="HGQ63636.1"/>
    <property type="molecule type" value="Genomic_DNA"/>
</dbReference>
<comment type="similarity">
    <text evidence="1">Belongs to the ABC transporter superfamily.</text>
</comment>
<dbReference type="SUPFAM" id="SSF52540">
    <property type="entry name" value="P-loop containing nucleoside triphosphate hydrolases"/>
    <property type="match status" value="1"/>
</dbReference>
<dbReference type="SMART" id="SM00382">
    <property type="entry name" value="AAA"/>
    <property type="match status" value="1"/>
</dbReference>
<comment type="caution">
    <text evidence="7">The sequence shown here is derived from an EMBL/GenBank/DDBJ whole genome shotgun (WGS) entry which is preliminary data.</text>
</comment>
<dbReference type="Pfam" id="PF13732">
    <property type="entry name" value="DrrA1-3_C"/>
    <property type="match status" value="1"/>
</dbReference>
<evidence type="ECO:0000256" key="1">
    <source>
        <dbReference type="ARBA" id="ARBA00005417"/>
    </source>
</evidence>
<reference evidence="7" key="1">
    <citation type="journal article" date="2020" name="mSystems">
        <title>Genome- and Community-Level Interaction Insights into Carbon Utilization and Element Cycling Functions of Hydrothermarchaeota in Hydrothermal Sediment.</title>
        <authorList>
            <person name="Zhou Z."/>
            <person name="Liu Y."/>
            <person name="Xu W."/>
            <person name="Pan J."/>
            <person name="Luo Z.H."/>
            <person name="Li M."/>
        </authorList>
    </citation>
    <scope>NUCLEOTIDE SEQUENCE [LARGE SCALE GENOMIC DNA]</scope>
    <source>
        <strain evidence="7">SpSt-637</strain>
        <strain evidence="6">SpSt-667</strain>
    </source>
</reference>
<evidence type="ECO:0000259" key="5">
    <source>
        <dbReference type="PROSITE" id="PS50893"/>
    </source>
</evidence>
<dbReference type="Gene3D" id="3.40.50.300">
    <property type="entry name" value="P-loop containing nucleotide triphosphate hydrolases"/>
    <property type="match status" value="1"/>
</dbReference>
<evidence type="ECO:0000256" key="2">
    <source>
        <dbReference type="ARBA" id="ARBA00022448"/>
    </source>
</evidence>
<sequence length="313" mass="34860">MSEKAVEIVNFVKKFGDFVAVDNISLTIYTSEIFGLLGPNGSGKTTTLLTIATVYKPTSGDIRVYGYSVLSDGNKVRNLVGIAFQEPKALGIDKPYDLLLWHAKVVGYSSTEAKSVVKEVMDDLGLWEHRNKYFYQLSGGTRKKIEIAKILIQKPKVAIFDEPTAQVDVISKHYLWDKIRELKNEGSTIIVATNDMFEAERICERLAIIYKGKLKAVGTVKELKDSVPLGDVVELDLTAHVDSKILDILNQFGRVSASGNKVLIYVNRGEEVAVNIIDSLRRVGVKVVRIMVKEPTLDDVFFYLTGAKLKEEV</sequence>
<dbReference type="AlphaFoldDB" id="A0A7C4JIB3"/>
<feature type="domain" description="ABC transporter" evidence="5">
    <location>
        <begin position="6"/>
        <end position="236"/>
    </location>
</feature>
<evidence type="ECO:0000256" key="4">
    <source>
        <dbReference type="ARBA" id="ARBA00022840"/>
    </source>
</evidence>
<dbReference type="InterPro" id="IPR050763">
    <property type="entry name" value="ABC_transporter_ATP-binding"/>
</dbReference>
<keyword evidence="2" id="KW-0813">Transport</keyword>
<accession>A0A7C4JIB3</accession>
<gene>
    <name evidence="7" type="ORF">ENU08_00075</name>
    <name evidence="6" type="ORF">ENU41_06460</name>
</gene>
<dbReference type="InterPro" id="IPR027417">
    <property type="entry name" value="P-loop_NTPase"/>
</dbReference>
<dbReference type="EMBL" id="DTCK01000040">
    <property type="protein sequence ID" value="HGQ36300.1"/>
    <property type="molecule type" value="Genomic_DNA"/>
</dbReference>
<organism evidence="7">
    <name type="scientific">Ignisphaera aggregans</name>
    <dbReference type="NCBI Taxonomy" id="334771"/>
    <lineage>
        <taxon>Archaea</taxon>
        <taxon>Thermoproteota</taxon>
        <taxon>Thermoprotei</taxon>
        <taxon>Desulfurococcales</taxon>
        <taxon>Desulfurococcaceae</taxon>
        <taxon>Ignisphaera</taxon>
    </lineage>
</organism>
<keyword evidence="4 7" id="KW-0067">ATP-binding</keyword>
<keyword evidence="3" id="KW-0547">Nucleotide-binding</keyword>
<evidence type="ECO:0000313" key="7">
    <source>
        <dbReference type="EMBL" id="HGQ63636.1"/>
    </source>
</evidence>
<evidence type="ECO:0000256" key="3">
    <source>
        <dbReference type="ARBA" id="ARBA00022741"/>
    </source>
</evidence>
<dbReference type="PANTHER" id="PTHR42711:SF5">
    <property type="entry name" value="ABC TRANSPORTER ATP-BINDING PROTEIN NATA"/>
    <property type="match status" value="1"/>
</dbReference>
<dbReference type="Pfam" id="PF00005">
    <property type="entry name" value="ABC_tran"/>
    <property type="match status" value="1"/>
</dbReference>
<dbReference type="InterPro" id="IPR003593">
    <property type="entry name" value="AAA+_ATPase"/>
</dbReference>
<name>A0A7C4JIB3_9CREN</name>
<proteinExistence type="inferred from homology"/>
<dbReference type="InterPro" id="IPR003439">
    <property type="entry name" value="ABC_transporter-like_ATP-bd"/>
</dbReference>
<dbReference type="InterPro" id="IPR025302">
    <property type="entry name" value="DrrA1/2-like_C"/>
</dbReference>
<dbReference type="PANTHER" id="PTHR42711">
    <property type="entry name" value="ABC TRANSPORTER ATP-BINDING PROTEIN"/>
    <property type="match status" value="1"/>
</dbReference>
<protein>
    <submittedName>
        <fullName evidence="7">ATP-binding cassette domain-containing protein</fullName>
    </submittedName>
</protein>
<dbReference type="GO" id="GO:0016887">
    <property type="term" value="F:ATP hydrolysis activity"/>
    <property type="evidence" value="ECO:0007669"/>
    <property type="project" value="InterPro"/>
</dbReference>
<evidence type="ECO:0000313" key="6">
    <source>
        <dbReference type="EMBL" id="HGQ36300.1"/>
    </source>
</evidence>
<dbReference type="PROSITE" id="PS50893">
    <property type="entry name" value="ABC_TRANSPORTER_2"/>
    <property type="match status" value="1"/>
</dbReference>